<keyword evidence="8 10" id="KW-1133">Transmembrane helix</keyword>
<dbReference type="GO" id="GO:0004376">
    <property type="term" value="F:GPI mannosyltransferase activity"/>
    <property type="evidence" value="ECO:0007669"/>
    <property type="project" value="InterPro"/>
</dbReference>
<gene>
    <name evidence="11" type="ORF">UH38_03510</name>
</gene>
<keyword evidence="3" id="KW-0337">GPI-anchor biosynthesis</keyword>
<feature type="transmembrane region" description="Helical" evidence="10">
    <location>
        <begin position="331"/>
        <end position="347"/>
    </location>
</feature>
<dbReference type="GO" id="GO:0031501">
    <property type="term" value="C:mannosyltransferase complex"/>
    <property type="evidence" value="ECO:0007669"/>
    <property type="project" value="TreeGrafter"/>
</dbReference>
<evidence type="ECO:0000313" key="12">
    <source>
        <dbReference type="Proteomes" id="UP000032452"/>
    </source>
</evidence>
<feature type="transmembrane region" description="Helical" evidence="10">
    <location>
        <begin position="140"/>
        <end position="164"/>
    </location>
</feature>
<comment type="caution">
    <text evidence="11">The sequence shown here is derived from an EMBL/GenBank/DDBJ whole genome shotgun (WGS) entry which is preliminary data.</text>
</comment>
<keyword evidence="4" id="KW-0328">Glycosyltransferase</keyword>
<keyword evidence="9 10" id="KW-0472">Membrane</keyword>
<feature type="transmembrane region" description="Helical" evidence="10">
    <location>
        <begin position="12"/>
        <end position="35"/>
    </location>
</feature>
<feature type="transmembrane region" description="Helical" evidence="10">
    <location>
        <begin position="98"/>
        <end position="128"/>
    </location>
</feature>
<dbReference type="PANTHER" id="PTHR12468:SF2">
    <property type="entry name" value="GPI MANNOSYLTRANSFERASE 2"/>
    <property type="match status" value="1"/>
</dbReference>
<keyword evidence="12" id="KW-1185">Reference proteome</keyword>
<reference evidence="11 12" key="1">
    <citation type="submission" date="2015-02" db="EMBL/GenBank/DDBJ databases">
        <title>Draft genome of a novel marine cyanobacterium (Chroococcales) isolated from South Atlantic Ocean.</title>
        <authorList>
            <person name="Rigonato J."/>
            <person name="Alvarenga D.O."/>
            <person name="Branco L.H."/>
            <person name="Varani A.M."/>
            <person name="Brandini F.P."/>
            <person name="Fiore M.F."/>
        </authorList>
    </citation>
    <scope>NUCLEOTIDE SEQUENCE [LARGE SCALE GENOMIC DNA]</scope>
    <source>
        <strain evidence="11 12">CENA595</strain>
    </source>
</reference>
<evidence type="ECO:0000256" key="7">
    <source>
        <dbReference type="ARBA" id="ARBA00022824"/>
    </source>
</evidence>
<proteinExistence type="predicted"/>
<keyword evidence="5" id="KW-0808">Transferase</keyword>
<evidence type="ECO:0000256" key="3">
    <source>
        <dbReference type="ARBA" id="ARBA00022502"/>
    </source>
</evidence>
<comment type="subcellular location">
    <subcellularLocation>
        <location evidence="1">Endoplasmic reticulum membrane</location>
        <topology evidence="1">Multi-pass membrane protein</topology>
    </subcellularLocation>
</comment>
<evidence type="ECO:0000256" key="2">
    <source>
        <dbReference type="ARBA" id="ARBA00004687"/>
    </source>
</evidence>
<dbReference type="EMBL" id="JYON01000002">
    <property type="protein sequence ID" value="KJH73229.1"/>
    <property type="molecule type" value="Genomic_DNA"/>
</dbReference>
<evidence type="ECO:0000313" key="11">
    <source>
        <dbReference type="EMBL" id="KJH73229.1"/>
    </source>
</evidence>
<dbReference type="AlphaFoldDB" id="A0A0D8ZXS0"/>
<evidence type="ECO:0000256" key="6">
    <source>
        <dbReference type="ARBA" id="ARBA00022692"/>
    </source>
</evidence>
<protein>
    <recommendedName>
        <fullName evidence="13">Integral membrane protein</fullName>
    </recommendedName>
</protein>
<feature type="transmembrane region" description="Helical" evidence="10">
    <location>
        <begin position="354"/>
        <end position="376"/>
    </location>
</feature>
<dbReference type="GO" id="GO:0000009">
    <property type="term" value="F:alpha-1,6-mannosyltransferase activity"/>
    <property type="evidence" value="ECO:0007669"/>
    <property type="project" value="InterPro"/>
</dbReference>
<evidence type="ECO:0000256" key="5">
    <source>
        <dbReference type="ARBA" id="ARBA00022679"/>
    </source>
</evidence>
<evidence type="ECO:0000256" key="9">
    <source>
        <dbReference type="ARBA" id="ARBA00023136"/>
    </source>
</evidence>
<dbReference type="PATRIC" id="fig|1618023.3.peg.5187"/>
<accession>A0A0D8ZXS0</accession>
<feature type="transmembrane region" description="Helical" evidence="10">
    <location>
        <begin position="280"/>
        <end position="299"/>
    </location>
</feature>
<dbReference type="Proteomes" id="UP000032452">
    <property type="component" value="Unassembled WGS sequence"/>
</dbReference>
<feature type="transmembrane region" description="Helical" evidence="10">
    <location>
        <begin position="306"/>
        <end position="325"/>
    </location>
</feature>
<name>A0A0D8ZXS0_9CYAN</name>
<keyword evidence="6 10" id="KW-0812">Transmembrane</keyword>
<dbReference type="UniPathway" id="UPA00196"/>
<dbReference type="STRING" id="1618023.UH38_03510"/>
<evidence type="ECO:0000256" key="1">
    <source>
        <dbReference type="ARBA" id="ARBA00004477"/>
    </source>
</evidence>
<sequence>MKIDLKKKFKNDFIFVFTMWLFSRLLIVTAMYLFAPMIVPDAVLSDPKFNGVVSGWERFADWDGNWYREIATYGYQYADDNAQHSIAFFPLYPLITRAVMSLGISFAAAGTIVNNVAFLGALLVLYHWVRKRQGVKSARWATAVLAWCPFSLYGTVTYTEGLFLLFSTLALQAFDRQQHVKAGIFGALTTATRITGITLIPAFFLVAWQERRRPIAYAAGIATSGGLLLFILYCTIDFSNPLAFIHAQKGWQIQNGTGWTPWINLFVRDLALHQGLSTGFVAMTKVLMFFGGGFVLWLTRSELPRVAFVYGLCSLALLFSSGSVVNSVNRYSYAIVSLSFALGLLLARHPRIGYATMGLFAAIAIYFSMRFSWGLWVA</sequence>
<dbReference type="GO" id="GO:0006506">
    <property type="term" value="P:GPI anchor biosynthetic process"/>
    <property type="evidence" value="ECO:0007669"/>
    <property type="project" value="UniProtKB-UniPathway"/>
</dbReference>
<dbReference type="PANTHER" id="PTHR12468">
    <property type="entry name" value="GPI MANNOSYLTRANSFERASE 2"/>
    <property type="match status" value="1"/>
</dbReference>
<comment type="pathway">
    <text evidence="2">Glycolipid biosynthesis; glycosylphosphatidylinositol-anchor biosynthesis.</text>
</comment>
<evidence type="ECO:0008006" key="13">
    <source>
        <dbReference type="Google" id="ProtNLM"/>
    </source>
</evidence>
<feature type="transmembrane region" description="Helical" evidence="10">
    <location>
        <begin position="184"/>
        <end position="208"/>
    </location>
</feature>
<evidence type="ECO:0000256" key="4">
    <source>
        <dbReference type="ARBA" id="ARBA00022676"/>
    </source>
</evidence>
<dbReference type="InterPro" id="IPR007315">
    <property type="entry name" value="PIG-V/Gpi18"/>
</dbReference>
<dbReference type="GO" id="GO:0016020">
    <property type="term" value="C:membrane"/>
    <property type="evidence" value="ECO:0007669"/>
    <property type="project" value="GOC"/>
</dbReference>
<keyword evidence="7" id="KW-0256">Endoplasmic reticulum</keyword>
<dbReference type="OrthoDB" id="151635at2"/>
<organism evidence="11 12">
    <name type="scientific">Aliterella atlantica CENA595</name>
    <dbReference type="NCBI Taxonomy" id="1618023"/>
    <lineage>
        <taxon>Bacteria</taxon>
        <taxon>Bacillati</taxon>
        <taxon>Cyanobacteriota</taxon>
        <taxon>Cyanophyceae</taxon>
        <taxon>Chroococcidiopsidales</taxon>
        <taxon>Aliterellaceae</taxon>
        <taxon>Aliterella</taxon>
    </lineage>
</organism>
<evidence type="ECO:0000256" key="10">
    <source>
        <dbReference type="SAM" id="Phobius"/>
    </source>
</evidence>
<evidence type="ECO:0000256" key="8">
    <source>
        <dbReference type="ARBA" id="ARBA00022989"/>
    </source>
</evidence>
<feature type="transmembrane region" description="Helical" evidence="10">
    <location>
        <begin position="215"/>
        <end position="233"/>
    </location>
</feature>